<dbReference type="GO" id="GO:0006417">
    <property type="term" value="P:regulation of translation"/>
    <property type="evidence" value="ECO:0007669"/>
    <property type="project" value="UniProtKB-KW"/>
</dbReference>
<dbReference type="AlphaFoldDB" id="A0A0K6IW34"/>
<dbReference type="PANTHER" id="PTHR39190">
    <property type="entry name" value="FLAGELLAR ASSEMBLY FACTOR FLIW"/>
    <property type="match status" value="1"/>
</dbReference>
<dbReference type="InterPro" id="IPR003775">
    <property type="entry name" value="Flagellar_assembly_factor_FliW"/>
</dbReference>
<dbReference type="GO" id="GO:0044780">
    <property type="term" value="P:bacterial-type flagellum assembly"/>
    <property type="evidence" value="ECO:0007669"/>
    <property type="project" value="UniProtKB-UniRule"/>
</dbReference>
<comment type="function">
    <text evidence="4">Acts as an anti-CsrA protein, binds CsrA and prevents it from repressing translation of its target genes, one of which is flagellin. Binds to flagellin and participates in the assembly of the flagellum.</text>
</comment>
<organism evidence="5 6">
    <name type="scientific">Tepidiphilus thermophilus</name>
    <dbReference type="NCBI Taxonomy" id="876478"/>
    <lineage>
        <taxon>Bacteria</taxon>
        <taxon>Pseudomonadati</taxon>
        <taxon>Pseudomonadota</taxon>
        <taxon>Hydrogenophilia</taxon>
        <taxon>Hydrogenophilales</taxon>
        <taxon>Hydrogenophilaceae</taxon>
        <taxon>Tepidiphilus</taxon>
    </lineage>
</organism>
<accession>A0A0K6IW34</accession>
<evidence type="ECO:0000256" key="1">
    <source>
        <dbReference type="ARBA" id="ARBA00022490"/>
    </source>
</evidence>
<dbReference type="Pfam" id="PF02623">
    <property type="entry name" value="FliW"/>
    <property type="match status" value="1"/>
</dbReference>
<dbReference type="Proteomes" id="UP000182108">
    <property type="component" value="Unassembled WGS sequence"/>
</dbReference>
<dbReference type="HAMAP" id="MF_01185">
    <property type="entry name" value="FliW"/>
    <property type="match status" value="1"/>
</dbReference>
<keyword evidence="2 4" id="KW-1005">Bacterial flagellum biogenesis</keyword>
<dbReference type="GO" id="GO:0005737">
    <property type="term" value="C:cytoplasm"/>
    <property type="evidence" value="ECO:0007669"/>
    <property type="project" value="UniProtKB-SubCell"/>
</dbReference>
<evidence type="ECO:0000313" key="6">
    <source>
        <dbReference type="Proteomes" id="UP000182108"/>
    </source>
</evidence>
<keyword evidence="6" id="KW-1185">Reference proteome</keyword>
<dbReference type="PANTHER" id="PTHR39190:SF1">
    <property type="entry name" value="FLAGELLAR ASSEMBLY FACTOR FLIW"/>
    <property type="match status" value="1"/>
</dbReference>
<keyword evidence="5" id="KW-0969">Cilium</keyword>
<evidence type="ECO:0000256" key="3">
    <source>
        <dbReference type="ARBA" id="ARBA00022845"/>
    </source>
</evidence>
<evidence type="ECO:0000256" key="2">
    <source>
        <dbReference type="ARBA" id="ARBA00022795"/>
    </source>
</evidence>
<dbReference type="OrthoDB" id="9801235at2"/>
<keyword evidence="5" id="KW-0282">Flagellum</keyword>
<proteinExistence type="inferred from homology"/>
<dbReference type="NCBIfam" id="NF009792">
    <property type="entry name" value="PRK13284.1"/>
    <property type="match status" value="1"/>
</dbReference>
<sequence>MKLQSPVLGEVDVAEDKVIEFPNGLPGFEACKRFMLAHDAEGKAGEDRPKVFILQSLDDPEVAFSVVSPDALGVRYEITLSDGEAAQLQIEKPEDVALAVIVRRADGAEANTPQDTGLRANFMGPLLINTAARRGLQKVLERFSCEMVVRA</sequence>
<dbReference type="RefSeq" id="WP_055423618.1">
    <property type="nucleotide sequence ID" value="NZ_CYHH01000006.1"/>
</dbReference>
<protein>
    <recommendedName>
        <fullName evidence="4">Flagellar assembly factor FliW</fullName>
    </recommendedName>
</protein>
<keyword evidence="3 4" id="KW-0810">Translation regulation</keyword>
<comment type="subunit">
    <text evidence="4">Interacts with translational regulator CsrA and flagellin(s).</text>
</comment>
<evidence type="ECO:0000256" key="4">
    <source>
        <dbReference type="HAMAP-Rule" id="MF_01185"/>
    </source>
</evidence>
<comment type="similarity">
    <text evidence="4">Belongs to the FliW family.</text>
</comment>
<reference evidence="6" key="1">
    <citation type="submission" date="2015-08" db="EMBL/GenBank/DDBJ databases">
        <authorList>
            <person name="Babu N.S."/>
            <person name="Beckwith C.J."/>
            <person name="Beseler K.G."/>
            <person name="Brison A."/>
            <person name="Carone J.V."/>
            <person name="Caskin T.P."/>
            <person name="Diamond M."/>
            <person name="Durham M.E."/>
            <person name="Foxe J.M."/>
            <person name="Go M."/>
            <person name="Henderson B.A."/>
            <person name="Jones I.B."/>
            <person name="McGettigan J.A."/>
            <person name="Micheletti S.J."/>
            <person name="Nasrallah M.E."/>
            <person name="Ortiz D."/>
            <person name="Piller C.R."/>
            <person name="Privatt S.R."/>
            <person name="Schneider S.L."/>
            <person name="Sharp S."/>
            <person name="Smith T.C."/>
            <person name="Stanton J.D."/>
            <person name="Ullery H.E."/>
            <person name="Wilson R.J."/>
            <person name="Serrano M.G."/>
            <person name="Buck G."/>
            <person name="Lee V."/>
            <person name="Wang Y."/>
            <person name="Carvalho R."/>
            <person name="Voegtly L."/>
            <person name="Shi R."/>
            <person name="Duckworth R."/>
            <person name="Johnson A."/>
            <person name="Loviza R."/>
            <person name="Walstead R."/>
            <person name="Shah Z."/>
            <person name="Kiflezghi M."/>
            <person name="Wade K."/>
            <person name="Ball S.L."/>
            <person name="Bradley K.W."/>
            <person name="Asai D.J."/>
            <person name="Bowman C.A."/>
            <person name="Russell D.A."/>
            <person name="Pope W.H."/>
            <person name="Jacobs-Sera D."/>
            <person name="Hendrix R.W."/>
            <person name="Hatfull G.F."/>
        </authorList>
    </citation>
    <scope>NUCLEOTIDE SEQUENCE [LARGE SCALE GENOMIC DNA]</scope>
    <source>
        <strain evidence="6">JCM 19170</strain>
    </source>
</reference>
<keyword evidence="1 4" id="KW-0963">Cytoplasm</keyword>
<dbReference type="Gene3D" id="2.30.290.10">
    <property type="entry name" value="BH3618-like"/>
    <property type="match status" value="1"/>
</dbReference>
<evidence type="ECO:0000313" key="5">
    <source>
        <dbReference type="EMBL" id="CUB07331.1"/>
    </source>
</evidence>
<dbReference type="InterPro" id="IPR024046">
    <property type="entry name" value="Flagellar_assmbl_FliW_dom_sf"/>
</dbReference>
<name>A0A0K6IW34_9PROT</name>
<dbReference type="SUPFAM" id="SSF141457">
    <property type="entry name" value="BH3618-like"/>
    <property type="match status" value="1"/>
</dbReference>
<keyword evidence="4" id="KW-0143">Chaperone</keyword>
<keyword evidence="5" id="KW-0966">Cell projection</keyword>
<comment type="subcellular location">
    <subcellularLocation>
        <location evidence="4">Cytoplasm</location>
    </subcellularLocation>
</comment>
<dbReference type="EMBL" id="CYHH01000006">
    <property type="protein sequence ID" value="CUB07331.1"/>
    <property type="molecule type" value="Genomic_DNA"/>
</dbReference>
<gene>
    <name evidence="4" type="primary">fliW</name>
    <name evidence="5" type="ORF">Ga0061068_10681</name>
</gene>